<protein>
    <submittedName>
        <fullName evidence="3">Uncharacterized protein LOC121101530</fullName>
    </submittedName>
</protein>
<feature type="region of interest" description="Disordered" evidence="1">
    <location>
        <begin position="194"/>
        <end position="237"/>
    </location>
</feature>
<sequence length="249" mass="27219">MKECQELLRANSHFFNNKVNEWQQAKLHTESQHGVLESPAVGAESLRLQPLPACELEMSLLKQLSGFSYLLLHSILGTSLWSKHMRKIQPHTASAGDKEYRGPNQQFGAPGLMCVWTPAVLPTIASAPHSVQVSVQITFLVLLRKQSNLADSTKGTQNSQGSVNLTCRSFSPRNPNCQEACCVQSSLENSVPYRRPGASNGAPTETCPVQDQAPPAVRPPWAATPAIGIPPPLKGAQRPRVLSLKHWSF</sequence>
<gene>
    <name evidence="3" type="primary">LOC121101530</name>
</gene>
<dbReference type="AlphaFoldDB" id="A0A8M1FL33"/>
<dbReference type="Proteomes" id="UP000261680">
    <property type="component" value="Unplaced"/>
</dbReference>
<dbReference type="KEGG" id="umr:121101530"/>
<organism evidence="2 3">
    <name type="scientific">Ursus maritimus</name>
    <name type="common">Polar bear</name>
    <name type="synonym">Thalarctos maritimus</name>
    <dbReference type="NCBI Taxonomy" id="29073"/>
    <lineage>
        <taxon>Eukaryota</taxon>
        <taxon>Metazoa</taxon>
        <taxon>Chordata</taxon>
        <taxon>Craniata</taxon>
        <taxon>Vertebrata</taxon>
        <taxon>Euteleostomi</taxon>
        <taxon>Mammalia</taxon>
        <taxon>Eutheria</taxon>
        <taxon>Laurasiatheria</taxon>
        <taxon>Carnivora</taxon>
        <taxon>Caniformia</taxon>
        <taxon>Ursidae</taxon>
        <taxon>Ursus</taxon>
    </lineage>
</organism>
<evidence type="ECO:0000313" key="3">
    <source>
        <dbReference type="RefSeq" id="XP_040481254.1"/>
    </source>
</evidence>
<accession>A0A8M1FL33</accession>
<proteinExistence type="predicted"/>
<dbReference type="RefSeq" id="XP_040481254.1">
    <property type="nucleotide sequence ID" value="XM_040625320.1"/>
</dbReference>
<dbReference type="GeneID" id="121101530"/>
<name>A0A8M1FL33_URSMA</name>
<keyword evidence="2" id="KW-1185">Reference proteome</keyword>
<evidence type="ECO:0000313" key="2">
    <source>
        <dbReference type="Proteomes" id="UP000261680"/>
    </source>
</evidence>
<reference evidence="3" key="1">
    <citation type="submission" date="2025-08" db="UniProtKB">
        <authorList>
            <consortium name="RefSeq"/>
        </authorList>
    </citation>
    <scope>IDENTIFICATION</scope>
    <source>
        <tissue evidence="3">Whole blood</tissue>
    </source>
</reference>
<evidence type="ECO:0000256" key="1">
    <source>
        <dbReference type="SAM" id="MobiDB-lite"/>
    </source>
</evidence>